<dbReference type="OrthoDB" id="2496787at2759"/>
<feature type="transmembrane region" description="Helical" evidence="7">
    <location>
        <begin position="571"/>
        <end position="592"/>
    </location>
</feature>
<evidence type="ECO:0000313" key="9">
    <source>
        <dbReference type="EMBL" id="EJP67250.1"/>
    </source>
</evidence>
<evidence type="ECO:0000256" key="1">
    <source>
        <dbReference type="ARBA" id="ARBA00004141"/>
    </source>
</evidence>
<evidence type="ECO:0000313" key="10">
    <source>
        <dbReference type="Proteomes" id="UP000002762"/>
    </source>
</evidence>
<evidence type="ECO:0000256" key="3">
    <source>
        <dbReference type="ARBA" id="ARBA00022989"/>
    </source>
</evidence>
<evidence type="ECO:0000256" key="4">
    <source>
        <dbReference type="ARBA" id="ARBA00023136"/>
    </source>
</evidence>
<keyword evidence="2 7" id="KW-0812">Transmembrane</keyword>
<dbReference type="HOGENOM" id="CLU_320534_0_0_1"/>
<dbReference type="GO" id="GO:0016020">
    <property type="term" value="C:membrane"/>
    <property type="evidence" value="ECO:0007669"/>
    <property type="project" value="UniProtKB-SubCell"/>
</dbReference>
<feature type="transmembrane region" description="Helical" evidence="7">
    <location>
        <begin position="612"/>
        <end position="638"/>
    </location>
</feature>
<feature type="region of interest" description="Disordered" evidence="6">
    <location>
        <begin position="883"/>
        <end position="905"/>
    </location>
</feature>
<feature type="transmembrane region" description="Helical" evidence="7">
    <location>
        <begin position="732"/>
        <end position="751"/>
    </location>
</feature>
<dbReference type="EMBL" id="JH725157">
    <property type="protein sequence ID" value="EJP67250.1"/>
    <property type="molecule type" value="Genomic_DNA"/>
</dbReference>
<feature type="transmembrane region" description="Helical" evidence="7">
    <location>
        <begin position="650"/>
        <end position="671"/>
    </location>
</feature>
<dbReference type="Pfam" id="PF20684">
    <property type="entry name" value="Fung_rhodopsin"/>
    <property type="match status" value="1"/>
</dbReference>
<evidence type="ECO:0000256" key="5">
    <source>
        <dbReference type="ARBA" id="ARBA00038359"/>
    </source>
</evidence>
<dbReference type="Gene3D" id="1.10.260.130">
    <property type="match status" value="1"/>
</dbReference>
<feature type="region of interest" description="Disordered" evidence="6">
    <location>
        <begin position="819"/>
        <end position="838"/>
    </location>
</feature>
<protein>
    <submittedName>
        <fullName evidence="9">CFEM domain-containing protein</fullName>
    </submittedName>
</protein>
<dbReference type="InterPro" id="IPR029058">
    <property type="entry name" value="AB_hydrolase_fold"/>
</dbReference>
<gene>
    <name evidence="9" type="ORF">BBA_03824</name>
</gene>
<dbReference type="InParanoid" id="J4WAV5"/>
<dbReference type="SUPFAM" id="SSF53474">
    <property type="entry name" value="alpha/beta-Hydrolases"/>
    <property type="match status" value="1"/>
</dbReference>
<keyword evidence="10" id="KW-1185">Reference proteome</keyword>
<dbReference type="Gene3D" id="3.40.50.1820">
    <property type="entry name" value="alpha/beta hydrolase"/>
    <property type="match status" value="1"/>
</dbReference>
<evidence type="ECO:0000259" key="8">
    <source>
        <dbReference type="Pfam" id="PF20684"/>
    </source>
</evidence>
<dbReference type="Pfam" id="PF03583">
    <property type="entry name" value="LIP"/>
    <property type="match status" value="1"/>
</dbReference>
<feature type="compositionally biased region" description="Polar residues" evidence="6">
    <location>
        <begin position="883"/>
        <end position="894"/>
    </location>
</feature>
<name>J4WAV5_BEAB2</name>
<dbReference type="GeneID" id="19886836"/>
<evidence type="ECO:0000256" key="2">
    <source>
        <dbReference type="ARBA" id="ARBA00022692"/>
    </source>
</evidence>
<dbReference type="InterPro" id="IPR049326">
    <property type="entry name" value="Rhodopsin_dom_fungi"/>
</dbReference>
<evidence type="ECO:0000256" key="7">
    <source>
        <dbReference type="SAM" id="Phobius"/>
    </source>
</evidence>
<dbReference type="InterPro" id="IPR005152">
    <property type="entry name" value="Lipase_secreted"/>
</dbReference>
<comment type="similarity">
    <text evidence="5">Belongs to the SAT4 family.</text>
</comment>
<feature type="transmembrane region" description="Helical" evidence="7">
    <location>
        <begin position="538"/>
        <end position="559"/>
    </location>
</feature>
<dbReference type="GO" id="GO:0004806">
    <property type="term" value="F:triacylglycerol lipase activity"/>
    <property type="evidence" value="ECO:0007669"/>
    <property type="project" value="InterPro"/>
</dbReference>
<dbReference type="RefSeq" id="XP_008597143.1">
    <property type="nucleotide sequence ID" value="XM_008598921.1"/>
</dbReference>
<dbReference type="AlphaFoldDB" id="J4WAV5"/>
<dbReference type="STRING" id="655819.J4WAV5"/>
<feature type="domain" description="Rhodopsin" evidence="8">
    <location>
        <begin position="556"/>
        <end position="796"/>
    </location>
</feature>
<organism evidence="9 10">
    <name type="scientific">Beauveria bassiana (strain ARSEF 2860)</name>
    <name type="common">White muscardine disease fungus</name>
    <name type="synonym">Tritirachium shiotae</name>
    <dbReference type="NCBI Taxonomy" id="655819"/>
    <lineage>
        <taxon>Eukaryota</taxon>
        <taxon>Fungi</taxon>
        <taxon>Dikarya</taxon>
        <taxon>Ascomycota</taxon>
        <taxon>Pezizomycotina</taxon>
        <taxon>Sordariomycetes</taxon>
        <taxon>Hypocreomycetidae</taxon>
        <taxon>Hypocreales</taxon>
        <taxon>Cordycipitaceae</taxon>
        <taxon>Beauveria</taxon>
    </lineage>
</organism>
<dbReference type="InterPro" id="IPR052337">
    <property type="entry name" value="SAT4-like"/>
</dbReference>
<comment type="subcellular location">
    <subcellularLocation>
        <location evidence="1">Membrane</location>
        <topology evidence="1">Multi-pass membrane protein</topology>
    </subcellularLocation>
</comment>
<keyword evidence="3 7" id="KW-1133">Transmembrane helix</keyword>
<dbReference type="PANTHER" id="PTHR33048:SF143">
    <property type="entry name" value="EXTRACELLULAR MEMBRANE PROTEIN CFEM DOMAIN-CONTAINING PROTEIN-RELATED"/>
    <property type="match status" value="1"/>
</dbReference>
<sequence length="905" mass="103132">MRPKENPTQSIPVPTHTPVLNKTEVETPKFCDEIKFAGQNDTIFRSTIPCVKRNHQIPEEREQELNMEGVIRPSKDSWYRAPPAFDAAPPGEVLKIRRAPGNLKSVLKNLDYADQILYTSSTSYLQPTYALTTMLVPKEWDRKYSRVVSWQVPYESANVDSSPSYSLSRASGEIHYDVLDQLLASGYHVNIPDYQGPNSHFGAGKAAGFKVIDSLRALRTIAYGRYNLDPWWIRHIAWGYGGGALATAWAYLQIKKYVGFGHQKYVDVIDNKVYAWVIGGVPIDMLHILENVNNKVPAGFAINAISGMLQEFHLMRDAVEKFGKKEGAHNVTVFERVRTLSLEQSMNEFTYANISDYFEGGIESVTSWLRKKNFHKEILMERPNMLKTPEWTTGIFVYHGVHDSIFPVEHVDKLLHEHWCNARAFIEYMRNHEGDHEENYTNMDVIALEWIARRFMSEFLSDAGKGLIERFPNLSREECLVRSGSLNAPIWDFEAYKKRFKAEQEAKKKDEFTLEALSVKNITNTVCQVPARDRSNKYIIVSNVLGVISALFVIQRFVFKFWAGLDFGWDDWFCLMTILSGVPATVLNAHYLPQNGMGRDVWTLTPSQITKFGLGFYVIEVLYFQQVATLKLSLLFFYIRIFPSRPVRRLLWGTVAFVSLWGIIYVFIGIFQCTPINHFWTKWDGAHPGHCVDINALGWSNAGMSISTDVWMLAIPMWQLKTLQLDWRRKIGVGMMFGVGTFVTVVSMLRLKSLVAFGADSQNPTWEFFDVAMWSDIEINVGLMCTCMPSLRLLLVRLFPKVLGTTQRYYAKYSHSANNNKSALDREPPRGFGTVSTSTRAERDTFRGNLQLNQISYHKTYAVNYGEADDVELFSGAGEMETTSAKSLTSVSARESSEKAQQGRL</sequence>
<dbReference type="GO" id="GO:0016042">
    <property type="term" value="P:lipid catabolic process"/>
    <property type="evidence" value="ECO:0007669"/>
    <property type="project" value="InterPro"/>
</dbReference>
<reference evidence="9 10" key="1">
    <citation type="journal article" date="2012" name="Sci. Rep.">
        <title>Genomic perspectives on the evolution of fungal entomopathogenicity in Beauveria bassiana.</title>
        <authorList>
            <person name="Xiao G."/>
            <person name="Ying S.H."/>
            <person name="Zheng P."/>
            <person name="Wang Z.L."/>
            <person name="Zhang S."/>
            <person name="Xie X.Q."/>
            <person name="Shang Y."/>
            <person name="St Leger R.J."/>
            <person name="Zhao G.P."/>
            <person name="Wang C."/>
            <person name="Feng M.G."/>
        </authorList>
    </citation>
    <scope>NUCLEOTIDE SEQUENCE [LARGE SCALE GENOMIC DNA]</scope>
    <source>
        <strain evidence="9 10">ARSEF 2860</strain>
    </source>
</reference>
<accession>J4WAV5</accession>
<dbReference type="Proteomes" id="UP000002762">
    <property type="component" value="Unassembled WGS sequence"/>
</dbReference>
<dbReference type="PANTHER" id="PTHR33048">
    <property type="entry name" value="PTH11-LIKE INTEGRAL MEMBRANE PROTEIN (AFU_ORTHOLOGUE AFUA_5G11245)"/>
    <property type="match status" value="1"/>
</dbReference>
<evidence type="ECO:0000256" key="6">
    <source>
        <dbReference type="SAM" id="MobiDB-lite"/>
    </source>
</evidence>
<keyword evidence="4 7" id="KW-0472">Membrane</keyword>
<proteinExistence type="inferred from homology"/>